<name>A0AAD3E3C4_9CHLO</name>
<keyword evidence="2" id="KW-1185">Reference proteome</keyword>
<dbReference type="Gene3D" id="1.25.10.10">
    <property type="entry name" value="Leucine-rich Repeat Variant"/>
    <property type="match status" value="1"/>
</dbReference>
<evidence type="ECO:0000313" key="2">
    <source>
        <dbReference type="Proteomes" id="UP001054857"/>
    </source>
</evidence>
<organism evidence="1 2">
    <name type="scientific">Astrephomene gubernaculifera</name>
    <dbReference type="NCBI Taxonomy" id="47775"/>
    <lineage>
        <taxon>Eukaryota</taxon>
        <taxon>Viridiplantae</taxon>
        <taxon>Chlorophyta</taxon>
        <taxon>core chlorophytes</taxon>
        <taxon>Chlorophyceae</taxon>
        <taxon>CS clade</taxon>
        <taxon>Chlamydomonadales</taxon>
        <taxon>Astrephomenaceae</taxon>
        <taxon>Astrephomene</taxon>
    </lineage>
</organism>
<reference evidence="1 2" key="1">
    <citation type="journal article" date="2021" name="Sci. Rep.">
        <title>Genome sequencing of the multicellular alga Astrephomene provides insights into convergent evolution of germ-soma differentiation.</title>
        <authorList>
            <person name="Yamashita S."/>
            <person name="Yamamoto K."/>
            <person name="Matsuzaki R."/>
            <person name="Suzuki S."/>
            <person name="Yamaguchi H."/>
            <person name="Hirooka S."/>
            <person name="Minakuchi Y."/>
            <person name="Miyagishima S."/>
            <person name="Kawachi M."/>
            <person name="Toyoda A."/>
            <person name="Nozaki H."/>
        </authorList>
    </citation>
    <scope>NUCLEOTIDE SEQUENCE [LARGE SCALE GENOMIC DNA]</scope>
    <source>
        <strain evidence="1 2">NIES-4017</strain>
    </source>
</reference>
<gene>
    <name evidence="1" type="ORF">Agub_g14195</name>
</gene>
<proteinExistence type="predicted"/>
<accession>A0AAD3E3C4</accession>
<dbReference type="EMBL" id="BMAR01000054">
    <property type="protein sequence ID" value="GFR51747.1"/>
    <property type="molecule type" value="Genomic_DNA"/>
</dbReference>
<sequence>ALPSSLSAAAGVSPAAAPSSSSASAAAAAAAASALVGGVGELLQAVLRVRLADPRHMTLHAEAIEAFGRFLALRPDLAVPTVSCCLEVMALLPLEAPGQQPPPARQTPEWRAQFEARLAMANVLLGLARAAPASLVPHLSALVTE</sequence>
<comment type="caution">
    <text evidence="1">The sequence shown here is derived from an EMBL/GenBank/DDBJ whole genome shotgun (WGS) entry which is preliminary data.</text>
</comment>
<feature type="non-terminal residue" evidence="1">
    <location>
        <position position="145"/>
    </location>
</feature>
<protein>
    <submittedName>
        <fullName evidence="1">Uncharacterized protein</fullName>
    </submittedName>
</protein>
<dbReference type="Proteomes" id="UP001054857">
    <property type="component" value="Unassembled WGS sequence"/>
</dbReference>
<dbReference type="AlphaFoldDB" id="A0AAD3E3C4"/>
<evidence type="ECO:0000313" key="1">
    <source>
        <dbReference type="EMBL" id="GFR51747.1"/>
    </source>
</evidence>
<feature type="non-terminal residue" evidence="1">
    <location>
        <position position="1"/>
    </location>
</feature>
<dbReference type="InterPro" id="IPR011989">
    <property type="entry name" value="ARM-like"/>
</dbReference>